<dbReference type="InterPro" id="IPR043504">
    <property type="entry name" value="Peptidase_S1_PA_chymotrypsin"/>
</dbReference>
<feature type="compositionally biased region" description="Low complexity" evidence="6">
    <location>
        <begin position="323"/>
        <end position="334"/>
    </location>
</feature>
<evidence type="ECO:0000313" key="9">
    <source>
        <dbReference type="Proteomes" id="UP000283509"/>
    </source>
</evidence>
<dbReference type="CDD" id="cd00190">
    <property type="entry name" value="Tryp_SPc"/>
    <property type="match status" value="2"/>
</dbReference>
<evidence type="ECO:0000256" key="4">
    <source>
        <dbReference type="ARBA" id="ARBA00022801"/>
    </source>
</evidence>
<keyword evidence="8" id="KW-0812">Transmembrane</keyword>
<evidence type="ECO:0000256" key="3">
    <source>
        <dbReference type="ARBA" id="ARBA00022670"/>
    </source>
</evidence>
<keyword evidence="5" id="KW-0720">Serine protease</keyword>
<feature type="domain" description="Peptidase S1" evidence="7">
    <location>
        <begin position="541"/>
        <end position="798"/>
    </location>
</feature>
<keyword evidence="4" id="KW-0378">Hydrolase</keyword>
<feature type="compositionally biased region" description="Polar residues" evidence="6">
    <location>
        <begin position="247"/>
        <end position="257"/>
    </location>
</feature>
<evidence type="ECO:0000256" key="1">
    <source>
        <dbReference type="ARBA" id="ARBA00004613"/>
    </source>
</evidence>
<dbReference type="InterPro" id="IPR009003">
    <property type="entry name" value="Peptidase_S1_PA"/>
</dbReference>
<dbReference type="PROSITE" id="PS50240">
    <property type="entry name" value="TRYPSIN_DOM"/>
    <property type="match status" value="2"/>
</dbReference>
<feature type="compositionally biased region" description="Polar residues" evidence="6">
    <location>
        <begin position="68"/>
        <end position="84"/>
    </location>
</feature>
<dbReference type="GO" id="GO:0006508">
    <property type="term" value="P:proteolysis"/>
    <property type="evidence" value="ECO:0007669"/>
    <property type="project" value="UniProtKB-KW"/>
</dbReference>
<reference evidence="8 9" key="2">
    <citation type="submission" date="2019-01" db="EMBL/GenBank/DDBJ databases">
        <title>The decoding of complex shrimp genome reveals the adaptation for benthos swimmer, frequently molting mechanism and breeding impact on genome.</title>
        <authorList>
            <person name="Sun Y."/>
            <person name="Gao Y."/>
            <person name="Yu Y."/>
        </authorList>
    </citation>
    <scope>NUCLEOTIDE SEQUENCE [LARGE SCALE GENOMIC DNA]</scope>
    <source>
        <tissue evidence="8">Muscle</tissue>
    </source>
</reference>
<dbReference type="Proteomes" id="UP000283509">
    <property type="component" value="Unassembled WGS sequence"/>
</dbReference>
<protein>
    <submittedName>
        <fullName evidence="8">Putative transmembrane protease serine 9</fullName>
    </submittedName>
</protein>
<feature type="compositionally biased region" description="Polar residues" evidence="6">
    <location>
        <begin position="177"/>
        <end position="188"/>
    </location>
</feature>
<organism evidence="8 9">
    <name type="scientific">Penaeus vannamei</name>
    <name type="common">Whiteleg shrimp</name>
    <name type="synonym">Litopenaeus vannamei</name>
    <dbReference type="NCBI Taxonomy" id="6689"/>
    <lineage>
        <taxon>Eukaryota</taxon>
        <taxon>Metazoa</taxon>
        <taxon>Ecdysozoa</taxon>
        <taxon>Arthropoda</taxon>
        <taxon>Crustacea</taxon>
        <taxon>Multicrustacea</taxon>
        <taxon>Malacostraca</taxon>
        <taxon>Eumalacostraca</taxon>
        <taxon>Eucarida</taxon>
        <taxon>Decapoda</taxon>
        <taxon>Dendrobranchiata</taxon>
        <taxon>Penaeoidea</taxon>
        <taxon>Penaeidae</taxon>
        <taxon>Penaeus</taxon>
    </lineage>
</organism>
<evidence type="ECO:0000256" key="2">
    <source>
        <dbReference type="ARBA" id="ARBA00022525"/>
    </source>
</evidence>
<dbReference type="InterPro" id="IPR050127">
    <property type="entry name" value="Serine_Proteases_S1"/>
</dbReference>
<feature type="compositionally biased region" description="Acidic residues" evidence="6">
    <location>
        <begin position="230"/>
        <end position="246"/>
    </location>
</feature>
<keyword evidence="9" id="KW-1185">Reference proteome</keyword>
<dbReference type="Gene3D" id="2.40.10.10">
    <property type="entry name" value="Trypsin-like serine proteases"/>
    <property type="match status" value="2"/>
</dbReference>
<keyword evidence="3 8" id="KW-0645">Protease</keyword>
<evidence type="ECO:0000256" key="6">
    <source>
        <dbReference type="SAM" id="MobiDB-lite"/>
    </source>
</evidence>
<feature type="compositionally biased region" description="Polar residues" evidence="6">
    <location>
        <begin position="464"/>
        <end position="482"/>
    </location>
</feature>
<name>A0A423T119_PENVA</name>
<dbReference type="SUPFAM" id="SSF50494">
    <property type="entry name" value="Trypsin-like serine proteases"/>
    <property type="match status" value="2"/>
</dbReference>
<dbReference type="EMBL" id="QCYY01002458">
    <property type="protein sequence ID" value="ROT70170.1"/>
    <property type="molecule type" value="Genomic_DNA"/>
</dbReference>
<feature type="region of interest" description="Disordered" evidence="6">
    <location>
        <begin position="459"/>
        <end position="489"/>
    </location>
</feature>
<dbReference type="PANTHER" id="PTHR24264">
    <property type="entry name" value="TRYPSIN-RELATED"/>
    <property type="match status" value="1"/>
</dbReference>
<feature type="compositionally biased region" description="Low complexity" evidence="6">
    <location>
        <begin position="361"/>
        <end position="371"/>
    </location>
</feature>
<dbReference type="Pfam" id="PF00089">
    <property type="entry name" value="Trypsin"/>
    <property type="match status" value="2"/>
</dbReference>
<dbReference type="AlphaFoldDB" id="A0A423T119"/>
<dbReference type="OrthoDB" id="6380398at2759"/>
<feature type="compositionally biased region" description="Polar residues" evidence="6">
    <location>
        <begin position="209"/>
        <end position="229"/>
    </location>
</feature>
<feature type="compositionally biased region" description="Low complexity" evidence="6">
    <location>
        <begin position="380"/>
        <end position="393"/>
    </location>
</feature>
<dbReference type="PANTHER" id="PTHR24264:SF65">
    <property type="entry name" value="SRCR DOMAIN-CONTAINING PROTEIN"/>
    <property type="match status" value="1"/>
</dbReference>
<feature type="compositionally biased region" description="Acidic residues" evidence="6">
    <location>
        <begin position="125"/>
        <end position="155"/>
    </location>
</feature>
<keyword evidence="8" id="KW-0472">Membrane</keyword>
<sequence length="1145" mass="122985">MTGHLLSGRRHGGSQLRVQEGGKWRDPTRPEEEEEEEEERRRRAKWDSGAPGGRARSQRGNRQDTEDGATSNQTHSASPSSTQPPAVPQEPPTGDGLRPEATSTADTTASSDSPFDETTSPPSTTDDEASGNEESEQVSEDNETSPAPDDEDEEAQTLGESGDASTTEFYGAFATEELQSVTTGSTQIAADDQDEEMQTERPDEVPRPGNTSVFLESQTTAEGSLSTSEADQDTSEYQEAETESEQPPDSLFSTTPEGPSIPIATVSPEDPFPEELPAPPDSEALQDTDAPAVTVVADSHDDNATLSPESAFTEPTIYEEPDSTTASSEPSTSEGFTQVTTDTSQVTIDYQNDEMEEQPEETTTSNTPEESLGVTVSDFLESLSTEGLLSGTTDPNQITSDYPNDAISTTQAEETTLPTMSEASIHISTTTSPENRPTPFDSEPLQATDAPVIALSTDSHSDYDTTQFPDAESTNEPQQSTPLDEGLKIPVTEVPSSLLGQEEKETQHQQEDPSRPYVINSDICGFKGVWNHLVKEPAKEPMGGVAVSTVEFCWVAALVERRGGTLEYLCSGALVEADLVLTAASCLRKLNTSDLYRYIVVLGDSNLREDLPYGVQFHSLAEVVIHPAYSSSEDVHANDIGVLRLTGPATLSHQVCLVCLAQQGAAFPAHSCVLSGYSIAPHAYDAFGGPPSTVPLDGVLRKHPVSLLTKDECQEALYRENLSEFKTSPDAFLCSRETDAASACYGTLDGGSPLTCEVGGRWFLAGLASWGRGCAVPGGPLVHTRVASFMDWLRGGHGVELTEATVSPKDPPEDQTSPFDTEALQGTESPIINVIIDSPDEDELAHKVPEIQVVRNSTCGFKGDWNELTEESTSGMQGGVAASTVEFCWVAALVERRGGTLEYLCSGALVEVDLVLTTASCLKRLNTRELHRYIVVLGDSNLREDLPYGVQFHALSQVVVHPHYSTFDDVHTNDIGIMMLRDHATFSHQVCSVCLALQDVPIPSQDCVLAGYGISDGQLATAGGHEGNPTEGILRKLSLPLLKEKECREAVDKVTRTKPSAASNSFLCAGSLGKTSACYSTMAVGSPLACGVRGRWFLAGLASWTGNCAVSGAPAVFTRMTAFSNWLRESSVLMRRRKYPKMSNT</sequence>
<feature type="compositionally biased region" description="Low complexity" evidence="6">
    <location>
        <begin position="101"/>
        <end position="124"/>
    </location>
</feature>
<evidence type="ECO:0000259" key="7">
    <source>
        <dbReference type="PROSITE" id="PS50240"/>
    </source>
</evidence>
<feature type="compositionally biased region" description="Basic and acidic residues" evidence="6">
    <location>
        <begin position="20"/>
        <end position="30"/>
    </location>
</feature>
<feature type="compositionally biased region" description="Acidic residues" evidence="6">
    <location>
        <begin position="351"/>
        <end position="360"/>
    </location>
</feature>
<gene>
    <name evidence="8" type="ORF">C7M84_011562</name>
</gene>
<evidence type="ECO:0000256" key="5">
    <source>
        <dbReference type="ARBA" id="ARBA00022825"/>
    </source>
</evidence>
<dbReference type="GO" id="GO:0004252">
    <property type="term" value="F:serine-type endopeptidase activity"/>
    <property type="evidence" value="ECO:0007669"/>
    <property type="project" value="InterPro"/>
</dbReference>
<feature type="region of interest" description="Disordered" evidence="6">
    <location>
        <begin position="1"/>
        <end position="445"/>
    </location>
</feature>
<feature type="compositionally biased region" description="Polar residues" evidence="6">
    <location>
        <begin position="335"/>
        <end position="350"/>
    </location>
</feature>
<dbReference type="SMART" id="SM00020">
    <property type="entry name" value="Tryp_SPc"/>
    <property type="match status" value="2"/>
</dbReference>
<dbReference type="InterPro" id="IPR001254">
    <property type="entry name" value="Trypsin_dom"/>
</dbReference>
<feature type="compositionally biased region" description="Polar residues" evidence="6">
    <location>
        <begin position="394"/>
        <end position="435"/>
    </location>
</feature>
<comment type="caution">
    <text evidence="8">The sequence shown here is derived from an EMBL/GenBank/DDBJ whole genome shotgun (WGS) entry which is preliminary data.</text>
</comment>
<dbReference type="GO" id="GO:0005615">
    <property type="term" value="C:extracellular space"/>
    <property type="evidence" value="ECO:0007669"/>
    <property type="project" value="TreeGrafter"/>
</dbReference>
<proteinExistence type="predicted"/>
<reference evidence="8 9" key="1">
    <citation type="submission" date="2018-04" db="EMBL/GenBank/DDBJ databases">
        <authorList>
            <person name="Zhang X."/>
            <person name="Yuan J."/>
            <person name="Li F."/>
            <person name="Xiang J."/>
        </authorList>
    </citation>
    <scope>NUCLEOTIDE SEQUENCE [LARGE SCALE GENOMIC DNA]</scope>
    <source>
        <tissue evidence="8">Muscle</tissue>
    </source>
</reference>
<comment type="subcellular location">
    <subcellularLocation>
        <location evidence="1">Secreted</location>
    </subcellularLocation>
</comment>
<keyword evidence="2" id="KW-0964">Secreted</keyword>
<feature type="domain" description="Peptidase S1" evidence="7">
    <location>
        <begin position="876"/>
        <end position="1132"/>
    </location>
</feature>
<accession>A0A423T119</accession>
<evidence type="ECO:0000313" key="8">
    <source>
        <dbReference type="EMBL" id="ROT70170.1"/>
    </source>
</evidence>